<sequence length="322" mass="34207">MAAMTEDALLTPGDVSVIRRYVRTKYAPMPASRQAEIVADAVVRTIRKRLPDWPEALKDEAAGRLVASCVVGERREVYPQDVLRVCADLALAEEAHAASLLSWLNERTAAEWTLERIAERTENGYVLKSGLAEATPSGKLPFGSATTTQQALVAGGSGAANDGFVSGGALRFALDEGQACHAAAGSPGAYRRSPAAMRPLVLAAVLLFAMTATLHASFSQQGSEPNPTAREAVLDRSAARPVAELADASARFAYSAFDAAAVKNYLSGRDSLLAERPYFEAIVESARERGVDPLLLFAVAGQEQGFVPKSAKKSDADREQSV</sequence>
<reference evidence="1" key="1">
    <citation type="submission" date="2022-10" db="EMBL/GenBank/DDBJ databases">
        <title>Comparative genomic analysis of Cohnella hashimotonis sp. nov., isolated from the International Space Station.</title>
        <authorList>
            <person name="Simpson A."/>
            <person name="Venkateswaran K."/>
        </authorList>
    </citation>
    <scope>NUCLEOTIDE SEQUENCE</scope>
    <source>
        <strain evidence="1">DSM 28161</strain>
    </source>
</reference>
<organism evidence="1 2">
    <name type="scientific">Cohnella rhizosphaerae</name>
    <dbReference type="NCBI Taxonomy" id="1457232"/>
    <lineage>
        <taxon>Bacteria</taxon>
        <taxon>Bacillati</taxon>
        <taxon>Bacillota</taxon>
        <taxon>Bacilli</taxon>
        <taxon>Bacillales</taxon>
        <taxon>Paenibacillaceae</taxon>
        <taxon>Cohnella</taxon>
    </lineage>
</organism>
<name>A0A9X4KX43_9BACL</name>
<dbReference type="Proteomes" id="UP001153404">
    <property type="component" value="Unassembled WGS sequence"/>
</dbReference>
<protein>
    <submittedName>
        <fullName evidence="1">Uncharacterized protein</fullName>
    </submittedName>
</protein>
<dbReference type="RefSeq" id="WP_277536551.1">
    <property type="nucleotide sequence ID" value="NZ_JAPDIA010000008.1"/>
</dbReference>
<dbReference type="AlphaFoldDB" id="A0A9X4KX43"/>
<evidence type="ECO:0000313" key="1">
    <source>
        <dbReference type="EMBL" id="MDG0812914.1"/>
    </source>
</evidence>
<gene>
    <name evidence="1" type="ORF">OMP40_29035</name>
</gene>
<accession>A0A9X4KX43</accession>
<comment type="caution">
    <text evidence="1">The sequence shown here is derived from an EMBL/GenBank/DDBJ whole genome shotgun (WGS) entry which is preliminary data.</text>
</comment>
<keyword evidence="2" id="KW-1185">Reference proteome</keyword>
<proteinExistence type="predicted"/>
<evidence type="ECO:0000313" key="2">
    <source>
        <dbReference type="Proteomes" id="UP001153404"/>
    </source>
</evidence>
<dbReference type="EMBL" id="JAPDIA010000008">
    <property type="protein sequence ID" value="MDG0812914.1"/>
    <property type="molecule type" value="Genomic_DNA"/>
</dbReference>